<accession>A0A383S5K5</accession>
<sequence length="182" mass="18325">MDQVISAVRGAQESVTIPAGSGVRGAVHGSLGRPVQPAVPARPHQPVPPAARPAGRPGVSLIPIRLEGGARSCRLCGDEASRGPGREPVDDAEHVQVLSAELLAAACAAPRRVPAAPRGTGRVVSAGACGGWRLTERGAAVIVTCFVAAVVLGLGGVVHSFLAIPDEPVEAGSVAVQVDRGR</sequence>
<evidence type="ECO:0000313" key="5">
    <source>
        <dbReference type="Proteomes" id="UP000263928"/>
    </source>
</evidence>
<reference evidence="5" key="2">
    <citation type="submission" date="2018-08" db="EMBL/GenBank/DDBJ databases">
        <authorList>
            <person name="Hornung B."/>
        </authorList>
    </citation>
    <scope>NUCLEOTIDE SEQUENCE [LARGE SCALE GENOMIC DNA]</scope>
</reference>
<evidence type="ECO:0000313" key="4">
    <source>
        <dbReference type="EMBL" id="SYZ32842.1"/>
    </source>
</evidence>
<reference evidence="4" key="1">
    <citation type="submission" date="2018-08" db="EMBL/GenBank/DDBJ databases">
        <authorList>
            <person name="Ferrada E.E."/>
            <person name="Latorre B.A."/>
        </authorList>
    </citation>
    <scope>NUCLEOTIDE SEQUENCE [LARGE SCALE GENOMIC DNA]</scope>
    <source>
        <strain evidence="4">Propionibacterium_australiense1</strain>
    </source>
</reference>
<organism evidence="4 5">
    <name type="scientific">Propionibacterium australiense</name>
    <dbReference type="NCBI Taxonomy" id="119981"/>
    <lineage>
        <taxon>Bacteria</taxon>
        <taxon>Bacillati</taxon>
        <taxon>Actinomycetota</taxon>
        <taxon>Actinomycetes</taxon>
        <taxon>Propionibacteriales</taxon>
        <taxon>Propionibacteriaceae</taxon>
        <taxon>Propionibacterium</taxon>
    </lineage>
</organism>
<feature type="region of interest" description="Disordered" evidence="1">
    <location>
        <begin position="27"/>
        <end position="54"/>
    </location>
</feature>
<name>A0A383S5K5_9ACTN</name>
<keyword evidence="2" id="KW-1133">Transmembrane helix</keyword>
<keyword evidence="2" id="KW-0472">Membrane</keyword>
<keyword evidence="2" id="KW-0812">Transmembrane</keyword>
<keyword evidence="5" id="KW-1185">Reference proteome</keyword>
<dbReference type="EMBL" id="UNQJ01000003">
    <property type="protein sequence ID" value="SYZ32842.1"/>
    <property type="molecule type" value="Genomic_DNA"/>
</dbReference>
<protein>
    <submittedName>
        <fullName evidence="4">Uncharacterized protein</fullName>
    </submittedName>
</protein>
<evidence type="ECO:0000256" key="1">
    <source>
        <dbReference type="SAM" id="MobiDB-lite"/>
    </source>
</evidence>
<evidence type="ECO:0000313" key="6">
    <source>
        <dbReference type="Proteomes" id="UP000279336"/>
    </source>
</evidence>
<evidence type="ECO:0000256" key="2">
    <source>
        <dbReference type="SAM" id="Phobius"/>
    </source>
</evidence>
<feature type="transmembrane region" description="Helical" evidence="2">
    <location>
        <begin position="140"/>
        <end position="164"/>
    </location>
</feature>
<evidence type="ECO:0000313" key="3">
    <source>
        <dbReference type="EMBL" id="RLP12933.1"/>
    </source>
</evidence>
<proteinExistence type="predicted"/>
<gene>
    <name evidence="3" type="ORF">D7U36_00415</name>
    <name evidence="4" type="ORF">PROPAUS_0753</name>
</gene>
<dbReference type="Proteomes" id="UP000279336">
    <property type="component" value="Unassembled WGS sequence"/>
</dbReference>
<dbReference type="RefSeq" id="WP_119161217.1">
    <property type="nucleotide sequence ID" value="NZ_LR134442.1"/>
</dbReference>
<reference evidence="3 6" key="3">
    <citation type="submission" date="2018-10" db="EMBL/GenBank/DDBJ databases">
        <title>Propionibacterium australiense Genome Sequencing and Assembly.</title>
        <authorList>
            <person name="Bernier A.-M."/>
            <person name="Bernard K."/>
        </authorList>
    </citation>
    <scope>NUCLEOTIDE SEQUENCE [LARGE SCALE GENOMIC DNA]</scope>
    <source>
        <strain evidence="3 6">NML98A078</strain>
    </source>
</reference>
<dbReference type="Proteomes" id="UP000263928">
    <property type="component" value="Unassembled WGS sequence"/>
</dbReference>
<dbReference type="AlphaFoldDB" id="A0A383S5K5"/>
<dbReference type="EMBL" id="RCIW01000001">
    <property type="protein sequence ID" value="RLP12933.1"/>
    <property type="molecule type" value="Genomic_DNA"/>
</dbReference>